<proteinExistence type="predicted"/>
<sequence>PPPAAPTPRAPEPPRPASTEQASSASAPLSRVMGAGAKKKVVVKKSR</sequence>
<dbReference type="EMBL" id="RAWE01000030">
    <property type="protein sequence ID" value="RKH04307.1"/>
    <property type="molecule type" value="Genomic_DNA"/>
</dbReference>
<evidence type="ECO:0000256" key="1">
    <source>
        <dbReference type="SAM" id="MobiDB-lite"/>
    </source>
</evidence>
<feature type="compositionally biased region" description="Pro residues" evidence="1">
    <location>
        <begin position="1"/>
        <end position="16"/>
    </location>
</feature>
<feature type="compositionally biased region" description="Basic residues" evidence="1">
    <location>
        <begin position="37"/>
        <end position="47"/>
    </location>
</feature>
<evidence type="ECO:0000313" key="2">
    <source>
        <dbReference type="EMBL" id="RKH04307.1"/>
    </source>
</evidence>
<feature type="compositionally biased region" description="Polar residues" evidence="1">
    <location>
        <begin position="18"/>
        <end position="27"/>
    </location>
</feature>
<evidence type="ECO:0000313" key="3">
    <source>
        <dbReference type="Proteomes" id="UP000268313"/>
    </source>
</evidence>
<feature type="region of interest" description="Disordered" evidence="1">
    <location>
        <begin position="1"/>
        <end position="47"/>
    </location>
</feature>
<gene>
    <name evidence="2" type="ORF">D7X32_11585</name>
</gene>
<organism evidence="2 3">
    <name type="scientific">Corallococcus carmarthensis</name>
    <dbReference type="NCBI Taxonomy" id="2316728"/>
    <lineage>
        <taxon>Bacteria</taxon>
        <taxon>Pseudomonadati</taxon>
        <taxon>Myxococcota</taxon>
        <taxon>Myxococcia</taxon>
        <taxon>Myxococcales</taxon>
        <taxon>Cystobacterineae</taxon>
        <taxon>Myxococcaceae</taxon>
        <taxon>Corallococcus</taxon>
    </lineage>
</organism>
<name>A0A3A8KAE2_9BACT</name>
<feature type="non-terminal residue" evidence="2">
    <location>
        <position position="1"/>
    </location>
</feature>
<dbReference type="Proteomes" id="UP000268313">
    <property type="component" value="Unassembled WGS sequence"/>
</dbReference>
<protein>
    <submittedName>
        <fullName evidence="2">Polymer-forming cytoskeletal protein</fullName>
    </submittedName>
</protein>
<comment type="caution">
    <text evidence="2">The sequence shown here is derived from an EMBL/GenBank/DDBJ whole genome shotgun (WGS) entry which is preliminary data.</text>
</comment>
<dbReference type="AlphaFoldDB" id="A0A3A8KAE2"/>
<keyword evidence="3" id="KW-1185">Reference proteome</keyword>
<accession>A0A3A8KAE2</accession>
<reference evidence="3" key="1">
    <citation type="submission" date="2018-09" db="EMBL/GenBank/DDBJ databases">
        <authorList>
            <person name="Livingstone P.G."/>
            <person name="Whitworth D.E."/>
        </authorList>
    </citation>
    <scope>NUCLEOTIDE SEQUENCE [LARGE SCALE GENOMIC DNA]</scope>
    <source>
        <strain evidence="3">CA043D</strain>
    </source>
</reference>